<dbReference type="CDD" id="cd17574">
    <property type="entry name" value="REC_OmpR"/>
    <property type="match status" value="1"/>
</dbReference>
<feature type="modified residue" description="4-aspartylphosphate" evidence="3">
    <location>
        <position position="58"/>
    </location>
</feature>
<evidence type="ECO:0000313" key="6">
    <source>
        <dbReference type="Proteomes" id="UP000176787"/>
    </source>
</evidence>
<sequence length="130" mass="14727">MENKPLNKTLLIVEDDSSLLLALSDRFADEGFKIIQAKNGEEGLELAIKRHPDLILLDIIMPKMDGITMLKKMREDAWGKHAPVIILTNLSVDDKVLNDISKTEPSYYLVKTDWNIEAVVKKVKDRLGIL</sequence>
<dbReference type="EMBL" id="MHMS01000026">
    <property type="protein sequence ID" value="OGZ31366.1"/>
    <property type="molecule type" value="Genomic_DNA"/>
</dbReference>
<gene>
    <name evidence="5" type="ORF">A3H02_03215</name>
</gene>
<protein>
    <recommendedName>
        <fullName evidence="4">Response regulatory domain-containing protein</fullName>
    </recommendedName>
</protein>
<dbReference type="PANTHER" id="PTHR44591:SF14">
    <property type="entry name" value="PROTEIN PILG"/>
    <property type="match status" value="1"/>
</dbReference>
<evidence type="ECO:0000256" key="2">
    <source>
        <dbReference type="ARBA" id="ARBA00023012"/>
    </source>
</evidence>
<dbReference type="STRING" id="1801726.A3H02_03215"/>
<dbReference type="InterPro" id="IPR001789">
    <property type="entry name" value="Sig_transdc_resp-reg_receiver"/>
</dbReference>
<keyword evidence="2" id="KW-0902">Two-component regulatory system</keyword>
<reference evidence="5 6" key="1">
    <citation type="journal article" date="2016" name="Nat. Commun.">
        <title>Thousands of microbial genomes shed light on interconnected biogeochemical processes in an aquifer system.</title>
        <authorList>
            <person name="Anantharaman K."/>
            <person name="Brown C.T."/>
            <person name="Hug L.A."/>
            <person name="Sharon I."/>
            <person name="Castelle C.J."/>
            <person name="Probst A.J."/>
            <person name="Thomas B.C."/>
            <person name="Singh A."/>
            <person name="Wilkins M.J."/>
            <person name="Karaoz U."/>
            <person name="Brodie E.L."/>
            <person name="Williams K.H."/>
            <person name="Hubbard S.S."/>
            <person name="Banfield J.F."/>
        </authorList>
    </citation>
    <scope>NUCLEOTIDE SEQUENCE [LARGE SCALE GENOMIC DNA]</scope>
</reference>
<dbReference type="AlphaFoldDB" id="A0A1G2EZU3"/>
<evidence type="ECO:0000256" key="3">
    <source>
        <dbReference type="PROSITE-ProRule" id="PRU00169"/>
    </source>
</evidence>
<dbReference type="PANTHER" id="PTHR44591">
    <property type="entry name" value="STRESS RESPONSE REGULATOR PROTEIN 1"/>
    <property type="match status" value="1"/>
</dbReference>
<dbReference type="SMART" id="SM00448">
    <property type="entry name" value="REC"/>
    <property type="match status" value="1"/>
</dbReference>
<dbReference type="PROSITE" id="PS50110">
    <property type="entry name" value="RESPONSE_REGULATORY"/>
    <property type="match status" value="1"/>
</dbReference>
<dbReference type="SUPFAM" id="SSF52172">
    <property type="entry name" value="CheY-like"/>
    <property type="match status" value="1"/>
</dbReference>
<name>A0A1G2EZU3_9BACT</name>
<proteinExistence type="predicted"/>
<dbReference type="InterPro" id="IPR050595">
    <property type="entry name" value="Bact_response_regulator"/>
</dbReference>
<comment type="caution">
    <text evidence="5">The sequence shown here is derived from an EMBL/GenBank/DDBJ whole genome shotgun (WGS) entry which is preliminary data.</text>
</comment>
<dbReference type="GO" id="GO:0000160">
    <property type="term" value="P:phosphorelay signal transduction system"/>
    <property type="evidence" value="ECO:0007669"/>
    <property type="project" value="UniProtKB-KW"/>
</dbReference>
<dbReference type="InterPro" id="IPR011006">
    <property type="entry name" value="CheY-like_superfamily"/>
</dbReference>
<accession>A0A1G2EZU3</accession>
<dbReference type="Pfam" id="PF00072">
    <property type="entry name" value="Response_reg"/>
    <property type="match status" value="1"/>
</dbReference>
<keyword evidence="1 3" id="KW-0597">Phosphoprotein</keyword>
<evidence type="ECO:0000313" key="5">
    <source>
        <dbReference type="EMBL" id="OGZ31366.1"/>
    </source>
</evidence>
<evidence type="ECO:0000259" key="4">
    <source>
        <dbReference type="PROSITE" id="PS50110"/>
    </source>
</evidence>
<organism evidence="5 6">
    <name type="scientific">Candidatus Niyogibacteria bacterium RIFCSPLOWO2_12_FULL_41_13</name>
    <dbReference type="NCBI Taxonomy" id="1801726"/>
    <lineage>
        <taxon>Bacteria</taxon>
        <taxon>Candidatus Niyogiibacteriota</taxon>
    </lineage>
</organism>
<dbReference type="Gene3D" id="3.40.50.2300">
    <property type="match status" value="1"/>
</dbReference>
<evidence type="ECO:0000256" key="1">
    <source>
        <dbReference type="ARBA" id="ARBA00022553"/>
    </source>
</evidence>
<dbReference type="Proteomes" id="UP000176787">
    <property type="component" value="Unassembled WGS sequence"/>
</dbReference>
<feature type="domain" description="Response regulatory" evidence="4">
    <location>
        <begin position="9"/>
        <end position="127"/>
    </location>
</feature>